<dbReference type="SMART" id="SM00849">
    <property type="entry name" value="Lactamase_B"/>
    <property type="match status" value="1"/>
</dbReference>
<proteinExistence type="predicted"/>
<evidence type="ECO:0000256" key="1">
    <source>
        <dbReference type="ARBA" id="ARBA00022801"/>
    </source>
</evidence>
<feature type="domain" description="Metallo-beta-lactamase" evidence="2">
    <location>
        <begin position="15"/>
        <end position="257"/>
    </location>
</feature>
<gene>
    <name evidence="4" type="ORF">FTW19_12910</name>
</gene>
<dbReference type="InterPro" id="IPR001279">
    <property type="entry name" value="Metallo-B-lactamas"/>
</dbReference>
<dbReference type="Pfam" id="PF00753">
    <property type="entry name" value="Lactamase_B"/>
    <property type="match status" value="1"/>
</dbReference>
<dbReference type="SUPFAM" id="SSF56281">
    <property type="entry name" value="Metallo-hydrolase/oxidoreductase"/>
    <property type="match status" value="1"/>
</dbReference>
<dbReference type="AlphaFoldDB" id="A0A5B9EEH6"/>
<dbReference type="Gene3D" id="3.40.50.10890">
    <property type="match status" value="1"/>
</dbReference>
<organism evidence="4 5">
    <name type="scientific">Terriglobus albidus</name>
    <dbReference type="NCBI Taxonomy" id="1592106"/>
    <lineage>
        <taxon>Bacteria</taxon>
        <taxon>Pseudomonadati</taxon>
        <taxon>Acidobacteriota</taxon>
        <taxon>Terriglobia</taxon>
        <taxon>Terriglobales</taxon>
        <taxon>Acidobacteriaceae</taxon>
        <taxon>Terriglobus</taxon>
    </lineage>
</organism>
<evidence type="ECO:0000259" key="3">
    <source>
        <dbReference type="SMART" id="SM01027"/>
    </source>
</evidence>
<sequence>MAIRVQFWGAARTVTGSSHHLECAGRNILLDCGLFQGRRREAREINMNFALPPEEVSAIVLSHAHIDHSGNLPGFVREGYRGPIYATPATIDLCDPMLKDSAHVQESEVEFIRKRARRKLSIGRDGAIDQPVDPLYSTEDAAATIGLFRPMQLHERQALNGSTATEGFAVTPYGAGHMLGSTCVLMEGTENGKTTRVLFSGDVGRASLPIIKDPESAPAADYLIMESTYGNRLHQPIGPVKNKLAALIKRTVQRGGHIVMPAFAVGRSQQVVMMLHELIREKKIPELPVYLDSPLATSVTQVFEKHTEEWDAELAALAQQTTPFAWKHMIYTQTVQESKALNQMHVPFIVISASGMCEAGRVLHHLRNSISDPRNLILLTGYQAENTLGRRLERREPEVRIFGEWMRLRAEVDSIGELSGHADQKELLDWMEPVTKTLKKVFLVHGEPEAQQELKAEIEKRYRLPVEIPARGDQYVLE</sequence>
<dbReference type="InterPro" id="IPR050698">
    <property type="entry name" value="MBL"/>
</dbReference>
<evidence type="ECO:0000313" key="5">
    <source>
        <dbReference type="Proteomes" id="UP000321820"/>
    </source>
</evidence>
<dbReference type="Proteomes" id="UP000321820">
    <property type="component" value="Chromosome"/>
</dbReference>
<dbReference type="RefSeq" id="WP_147648019.1">
    <property type="nucleotide sequence ID" value="NZ_CP042806.1"/>
</dbReference>
<protein>
    <submittedName>
        <fullName evidence="4">MBL fold metallo-hydrolase</fullName>
    </submittedName>
</protein>
<dbReference type="OrthoDB" id="9803916at2"/>
<dbReference type="InterPro" id="IPR036866">
    <property type="entry name" value="RibonucZ/Hydroxyglut_hydro"/>
</dbReference>
<dbReference type="GO" id="GO:0016787">
    <property type="term" value="F:hydrolase activity"/>
    <property type="evidence" value="ECO:0007669"/>
    <property type="project" value="UniProtKB-KW"/>
</dbReference>
<dbReference type="KEGG" id="talb:FTW19_12910"/>
<dbReference type="InterPro" id="IPR022712">
    <property type="entry name" value="Beta_Casp"/>
</dbReference>
<dbReference type="SMART" id="SM01027">
    <property type="entry name" value="Beta-Casp"/>
    <property type="match status" value="1"/>
</dbReference>
<dbReference type="GO" id="GO:0004521">
    <property type="term" value="F:RNA endonuclease activity"/>
    <property type="evidence" value="ECO:0007669"/>
    <property type="project" value="TreeGrafter"/>
</dbReference>
<dbReference type="PANTHER" id="PTHR11203:SF37">
    <property type="entry name" value="INTEGRATOR COMPLEX SUBUNIT 11"/>
    <property type="match status" value="1"/>
</dbReference>
<evidence type="ECO:0000313" key="4">
    <source>
        <dbReference type="EMBL" id="QEE28821.1"/>
    </source>
</evidence>
<dbReference type="Pfam" id="PF07521">
    <property type="entry name" value="RMMBL"/>
    <property type="match status" value="1"/>
</dbReference>
<dbReference type="Pfam" id="PF10996">
    <property type="entry name" value="Beta-Casp"/>
    <property type="match status" value="1"/>
</dbReference>
<accession>A0A5B9EEH6</accession>
<name>A0A5B9EEH6_9BACT</name>
<reference evidence="4 5" key="1">
    <citation type="submission" date="2019-08" db="EMBL/GenBank/DDBJ databases">
        <title>Complete genome sequence of Terriglobus albidus strain ORNL.</title>
        <authorList>
            <person name="Podar M."/>
        </authorList>
    </citation>
    <scope>NUCLEOTIDE SEQUENCE [LARGE SCALE GENOMIC DNA]</scope>
    <source>
        <strain evidence="4 5">ORNL</strain>
    </source>
</reference>
<dbReference type="Gene3D" id="3.60.15.10">
    <property type="entry name" value="Ribonuclease Z/Hydroxyacylglutathione hydrolase-like"/>
    <property type="match status" value="1"/>
</dbReference>
<dbReference type="EMBL" id="CP042806">
    <property type="protein sequence ID" value="QEE28821.1"/>
    <property type="molecule type" value="Genomic_DNA"/>
</dbReference>
<keyword evidence="5" id="KW-1185">Reference proteome</keyword>
<dbReference type="PANTHER" id="PTHR11203">
    <property type="entry name" value="CLEAVAGE AND POLYADENYLATION SPECIFICITY FACTOR FAMILY MEMBER"/>
    <property type="match status" value="1"/>
</dbReference>
<dbReference type="CDD" id="cd16295">
    <property type="entry name" value="TTHA0252-CPSF-like_MBL-fold"/>
    <property type="match status" value="1"/>
</dbReference>
<keyword evidence="1 4" id="KW-0378">Hydrolase</keyword>
<dbReference type="InterPro" id="IPR011108">
    <property type="entry name" value="RMMBL"/>
</dbReference>
<evidence type="ECO:0000259" key="2">
    <source>
        <dbReference type="SMART" id="SM00849"/>
    </source>
</evidence>
<feature type="domain" description="Beta-Casp" evidence="3">
    <location>
        <begin position="268"/>
        <end position="392"/>
    </location>
</feature>